<dbReference type="InterPro" id="IPR007159">
    <property type="entry name" value="SpoVT-AbrB_dom"/>
</dbReference>
<evidence type="ECO:0000313" key="3">
    <source>
        <dbReference type="Proteomes" id="UP000178176"/>
    </source>
</evidence>
<dbReference type="EMBL" id="MEXH01000002">
    <property type="protein sequence ID" value="OGC92971.1"/>
    <property type="molecule type" value="Genomic_DNA"/>
</dbReference>
<evidence type="ECO:0000313" key="2">
    <source>
        <dbReference type="EMBL" id="OGC92971.1"/>
    </source>
</evidence>
<protein>
    <recommendedName>
        <fullName evidence="1">SpoVT-AbrB domain-containing protein</fullName>
    </recommendedName>
</protein>
<reference evidence="2 3" key="1">
    <citation type="journal article" date="2016" name="Nat. Commun.">
        <title>Thousands of microbial genomes shed light on interconnected biogeochemical processes in an aquifer system.</title>
        <authorList>
            <person name="Anantharaman K."/>
            <person name="Brown C.T."/>
            <person name="Hug L.A."/>
            <person name="Sharon I."/>
            <person name="Castelle C.J."/>
            <person name="Probst A.J."/>
            <person name="Thomas B.C."/>
            <person name="Singh A."/>
            <person name="Wilkins M.J."/>
            <person name="Karaoz U."/>
            <person name="Brodie E.L."/>
            <person name="Williams K.H."/>
            <person name="Hubbard S.S."/>
            <person name="Banfield J.F."/>
        </authorList>
    </citation>
    <scope>NUCLEOTIDE SEQUENCE [LARGE SCALE GENOMIC DNA]</scope>
</reference>
<dbReference type="Gene3D" id="2.10.260.10">
    <property type="match status" value="1"/>
</dbReference>
<dbReference type="GO" id="GO:0003677">
    <property type="term" value="F:DNA binding"/>
    <property type="evidence" value="ECO:0007669"/>
    <property type="project" value="InterPro"/>
</dbReference>
<dbReference type="Proteomes" id="UP000178176">
    <property type="component" value="Unassembled WGS sequence"/>
</dbReference>
<name>A0A1F4YGC1_9BACT</name>
<sequence length="59" mass="6457">MYHKIILTGNSLAVTIPSKVVRSLGLRRGQQVSVSINLQKATLIYTFTGVGQMSLLPKK</sequence>
<gene>
    <name evidence="2" type="ORF">A2876_00265</name>
</gene>
<comment type="caution">
    <text evidence="2">The sequence shown here is derived from an EMBL/GenBank/DDBJ whole genome shotgun (WGS) entry which is preliminary data.</text>
</comment>
<evidence type="ECO:0000259" key="1">
    <source>
        <dbReference type="Pfam" id="PF04014"/>
    </source>
</evidence>
<organism evidence="2 3">
    <name type="scientific">Candidatus Amesbacteria bacterium RIFCSPHIGHO2_01_FULL_48_32b</name>
    <dbReference type="NCBI Taxonomy" id="1797253"/>
    <lineage>
        <taxon>Bacteria</taxon>
        <taxon>Candidatus Amesiibacteriota</taxon>
    </lineage>
</organism>
<dbReference type="Pfam" id="PF04014">
    <property type="entry name" value="MazE_antitoxin"/>
    <property type="match status" value="1"/>
</dbReference>
<proteinExistence type="predicted"/>
<feature type="domain" description="SpoVT-AbrB" evidence="1">
    <location>
        <begin position="8"/>
        <end position="35"/>
    </location>
</feature>
<dbReference type="AlphaFoldDB" id="A0A1F4YGC1"/>
<dbReference type="SUPFAM" id="SSF89447">
    <property type="entry name" value="AbrB/MazE/MraZ-like"/>
    <property type="match status" value="1"/>
</dbReference>
<accession>A0A1F4YGC1</accession>
<dbReference type="InterPro" id="IPR037914">
    <property type="entry name" value="SpoVT-AbrB_sf"/>
</dbReference>